<dbReference type="Gene3D" id="3.40.50.1010">
    <property type="entry name" value="5'-nuclease"/>
    <property type="match status" value="1"/>
</dbReference>
<keyword evidence="2" id="KW-0378">Hydrolase</keyword>
<proteinExistence type="predicted"/>
<dbReference type="GO" id="GO:0046872">
    <property type="term" value="F:metal ion binding"/>
    <property type="evidence" value="ECO:0007669"/>
    <property type="project" value="UniProtKB-KW"/>
</dbReference>
<dbReference type="GO" id="GO:0017108">
    <property type="term" value="F:5'-flap endonuclease activity"/>
    <property type="evidence" value="ECO:0007669"/>
    <property type="project" value="TreeGrafter"/>
</dbReference>
<sequence length="289" mass="33966">MGIRCLNKFLKENCSSSIQTVSLSKLNGKTIVIDASIYLYKYSEEGKLMENMNIMLSMFKLYNIVPIFIFDGKPPAEKKELLKQRREDKKIAENEFHMLHARLGAGFVDDAEKQEINNAMNELQKKFIHVTKQNVENVKELLNNYGVTYYVAPGEADGLCALLAVEKKAWACLSEDMDMFVYGCPRVLRYLNLNQHNVVLYTMTHILQDLQMTQKEFRQVCILSGTDYNKKERLTSCQDLYHTISLFKKYKRTRPKIDFYTWLDRQKQNYYDISELQHIYTMFDVKKSF</sequence>
<keyword evidence="2" id="KW-0540">Nuclease</keyword>
<evidence type="ECO:0000259" key="5">
    <source>
        <dbReference type="SMART" id="SM00485"/>
    </source>
</evidence>
<dbReference type="PRINTS" id="PR00853">
    <property type="entry name" value="XPGRADSUPER"/>
</dbReference>
<dbReference type="SUPFAM" id="SSF88723">
    <property type="entry name" value="PIN domain-like"/>
    <property type="match status" value="1"/>
</dbReference>
<keyword evidence="2" id="KW-0255">Endonuclease</keyword>
<dbReference type="PANTHER" id="PTHR11081:SF9">
    <property type="entry name" value="FLAP ENDONUCLEASE 1"/>
    <property type="match status" value="1"/>
</dbReference>
<reference evidence="6" key="1">
    <citation type="journal article" date="2020" name="Nature">
        <title>Giant virus diversity and host interactions through global metagenomics.</title>
        <authorList>
            <person name="Schulz F."/>
            <person name="Roux S."/>
            <person name="Paez-Espino D."/>
            <person name="Jungbluth S."/>
            <person name="Walsh D.A."/>
            <person name="Denef V.J."/>
            <person name="McMahon K.D."/>
            <person name="Konstantinidis K.T."/>
            <person name="Eloe-Fadrosh E.A."/>
            <person name="Kyrpides N.C."/>
            <person name="Woyke T."/>
        </authorList>
    </citation>
    <scope>NUCLEOTIDE SEQUENCE</scope>
    <source>
        <strain evidence="6">GVMAG-M-3300009182-78</strain>
    </source>
</reference>
<dbReference type="AlphaFoldDB" id="A0A6C0AZ94"/>
<dbReference type="Pfam" id="PF00752">
    <property type="entry name" value="XPG_N"/>
    <property type="match status" value="1"/>
</dbReference>
<dbReference type="InterPro" id="IPR006084">
    <property type="entry name" value="XPG/Rad2"/>
</dbReference>
<dbReference type="SMART" id="SM00484">
    <property type="entry name" value="XPGI"/>
    <property type="match status" value="1"/>
</dbReference>
<dbReference type="PANTHER" id="PTHR11081">
    <property type="entry name" value="FLAP ENDONUCLEASE FAMILY MEMBER"/>
    <property type="match status" value="1"/>
</dbReference>
<evidence type="ECO:0008006" key="7">
    <source>
        <dbReference type="Google" id="ProtNLM"/>
    </source>
</evidence>
<evidence type="ECO:0000256" key="2">
    <source>
        <dbReference type="ARBA" id="ARBA00022759"/>
    </source>
</evidence>
<dbReference type="InterPro" id="IPR006086">
    <property type="entry name" value="XPG-I_dom"/>
</dbReference>
<evidence type="ECO:0000259" key="4">
    <source>
        <dbReference type="SMART" id="SM00484"/>
    </source>
</evidence>
<evidence type="ECO:0000313" key="6">
    <source>
        <dbReference type="EMBL" id="QHS85275.1"/>
    </source>
</evidence>
<feature type="domain" description="XPG-I" evidence="4">
    <location>
        <begin position="143"/>
        <end position="212"/>
    </location>
</feature>
<name>A0A6C0AZ94_9ZZZZ</name>
<protein>
    <recommendedName>
        <fullName evidence="7">XPG N-terminal domain-containing protein</fullName>
    </recommendedName>
</protein>
<dbReference type="EMBL" id="MN739042">
    <property type="protein sequence ID" value="QHS85275.1"/>
    <property type="molecule type" value="Genomic_DNA"/>
</dbReference>
<dbReference type="InterPro" id="IPR029060">
    <property type="entry name" value="PIN-like_dom_sf"/>
</dbReference>
<keyword evidence="1" id="KW-0479">Metal-binding</keyword>
<accession>A0A6C0AZ94</accession>
<dbReference type="Pfam" id="PF00867">
    <property type="entry name" value="XPG_I"/>
    <property type="match status" value="1"/>
</dbReference>
<evidence type="ECO:0000256" key="3">
    <source>
        <dbReference type="ARBA" id="ARBA00022842"/>
    </source>
</evidence>
<dbReference type="InterPro" id="IPR006085">
    <property type="entry name" value="XPG_DNA_repair_N"/>
</dbReference>
<dbReference type="SMART" id="SM00485">
    <property type="entry name" value="XPGN"/>
    <property type="match status" value="1"/>
</dbReference>
<keyword evidence="3" id="KW-0460">Magnesium</keyword>
<feature type="domain" description="XPG N-terminal" evidence="5">
    <location>
        <begin position="1"/>
        <end position="92"/>
    </location>
</feature>
<organism evidence="6">
    <name type="scientific">viral metagenome</name>
    <dbReference type="NCBI Taxonomy" id="1070528"/>
    <lineage>
        <taxon>unclassified sequences</taxon>
        <taxon>metagenomes</taxon>
        <taxon>organismal metagenomes</taxon>
    </lineage>
</organism>
<evidence type="ECO:0000256" key="1">
    <source>
        <dbReference type="ARBA" id="ARBA00022723"/>
    </source>
</evidence>